<proteinExistence type="predicted"/>
<protein>
    <recommendedName>
        <fullName evidence="3">GcrA cell cycle regulator</fullName>
    </recommendedName>
</protein>
<comment type="caution">
    <text evidence="1">The sequence shown here is derived from an EMBL/GenBank/DDBJ whole genome shotgun (WGS) entry which is preliminary data.</text>
</comment>
<dbReference type="OrthoDB" id="8239149at2"/>
<accession>A0A562RQB9</accession>
<name>A0A562RQB9_9BRAD</name>
<dbReference type="RefSeq" id="WP_018643583.1">
    <property type="nucleotide sequence ID" value="NZ_VLLA01000008.1"/>
</dbReference>
<dbReference type="EMBL" id="VLLA01000008">
    <property type="protein sequence ID" value="TWI70526.1"/>
    <property type="molecule type" value="Genomic_DNA"/>
</dbReference>
<evidence type="ECO:0008006" key="3">
    <source>
        <dbReference type="Google" id="ProtNLM"/>
    </source>
</evidence>
<evidence type="ECO:0000313" key="1">
    <source>
        <dbReference type="EMBL" id="TWI70526.1"/>
    </source>
</evidence>
<reference evidence="1 2" key="1">
    <citation type="journal article" date="2015" name="Stand. Genomic Sci.">
        <title>Genomic Encyclopedia of Bacterial and Archaeal Type Strains, Phase III: the genomes of soil and plant-associated and newly described type strains.</title>
        <authorList>
            <person name="Whitman W.B."/>
            <person name="Woyke T."/>
            <person name="Klenk H.P."/>
            <person name="Zhou Y."/>
            <person name="Lilburn T.G."/>
            <person name="Beck B.J."/>
            <person name="De Vos P."/>
            <person name="Vandamme P."/>
            <person name="Eisen J.A."/>
            <person name="Garrity G."/>
            <person name="Hugenholtz P."/>
            <person name="Kyrpides N.C."/>
        </authorList>
    </citation>
    <scope>NUCLEOTIDE SEQUENCE [LARGE SCALE GENOMIC DNA]</scope>
    <source>
        <strain evidence="1 2">CGMCC 1.10948</strain>
    </source>
</reference>
<dbReference type="Proteomes" id="UP000316291">
    <property type="component" value="Unassembled WGS sequence"/>
</dbReference>
<gene>
    <name evidence="1" type="ORF">IQ16_03699</name>
</gene>
<organism evidence="1 2">
    <name type="scientific">Bradyrhizobium huanghuaihaiense</name>
    <dbReference type="NCBI Taxonomy" id="990078"/>
    <lineage>
        <taxon>Bacteria</taxon>
        <taxon>Pseudomonadati</taxon>
        <taxon>Pseudomonadota</taxon>
        <taxon>Alphaproteobacteria</taxon>
        <taxon>Hyphomicrobiales</taxon>
        <taxon>Nitrobacteraceae</taxon>
        <taxon>Bradyrhizobium</taxon>
    </lineage>
</organism>
<dbReference type="AlphaFoldDB" id="A0A562RQB9"/>
<evidence type="ECO:0000313" key="2">
    <source>
        <dbReference type="Proteomes" id="UP000316291"/>
    </source>
</evidence>
<keyword evidence="2" id="KW-1185">Reference proteome</keyword>
<sequence>MQLSLPLEWSAPRPAPANSTMPWSEADYGRLADLYVETGGDIRAIAALMGRSATAVWTKASNLGLAVTGNDVRLRKCLGDGCRGQKLFMSPDRGTRICPRCKGDRHLPWGVY</sequence>